<dbReference type="OrthoDB" id="10263751at2759"/>
<evidence type="ECO:0000313" key="3">
    <source>
        <dbReference type="Proteomes" id="UP000247498"/>
    </source>
</evidence>
<name>A0A2V0NKB4_9CHLO</name>
<dbReference type="EMBL" id="BDRX01000002">
    <property type="protein sequence ID" value="GBF87728.1"/>
    <property type="molecule type" value="Genomic_DNA"/>
</dbReference>
<dbReference type="PANTHER" id="PTHR46135">
    <property type="entry name" value="NME/NM23 FAMILY MEMBER 8"/>
    <property type="match status" value="1"/>
</dbReference>
<dbReference type="SUPFAM" id="SSF52833">
    <property type="entry name" value="Thioredoxin-like"/>
    <property type="match status" value="1"/>
</dbReference>
<organism evidence="2 3">
    <name type="scientific">Raphidocelis subcapitata</name>
    <dbReference type="NCBI Taxonomy" id="307507"/>
    <lineage>
        <taxon>Eukaryota</taxon>
        <taxon>Viridiplantae</taxon>
        <taxon>Chlorophyta</taxon>
        <taxon>core chlorophytes</taxon>
        <taxon>Chlorophyceae</taxon>
        <taxon>CS clade</taxon>
        <taxon>Sphaeropleales</taxon>
        <taxon>Selenastraceae</taxon>
        <taxon>Raphidocelis</taxon>
    </lineage>
</organism>
<keyword evidence="3" id="KW-1185">Reference proteome</keyword>
<reference evidence="2 3" key="1">
    <citation type="journal article" date="2018" name="Sci. Rep.">
        <title>Raphidocelis subcapitata (=Pseudokirchneriella subcapitata) provides an insight into genome evolution and environmental adaptations in the Sphaeropleales.</title>
        <authorList>
            <person name="Suzuki S."/>
            <person name="Yamaguchi H."/>
            <person name="Nakajima N."/>
            <person name="Kawachi M."/>
        </authorList>
    </citation>
    <scope>NUCLEOTIDE SEQUENCE [LARGE SCALE GENOMIC DNA]</scope>
    <source>
        <strain evidence="2 3">NIES-35</strain>
    </source>
</reference>
<evidence type="ECO:0000259" key="1">
    <source>
        <dbReference type="Pfam" id="PF00085"/>
    </source>
</evidence>
<gene>
    <name evidence="2" type="ORF">Rsub_00439</name>
</gene>
<accession>A0A2V0NKB4</accession>
<evidence type="ECO:0000313" key="2">
    <source>
        <dbReference type="EMBL" id="GBF87728.1"/>
    </source>
</evidence>
<dbReference type="Proteomes" id="UP000247498">
    <property type="component" value="Unassembled WGS sequence"/>
</dbReference>
<dbReference type="Pfam" id="PF00085">
    <property type="entry name" value="Thioredoxin"/>
    <property type="match status" value="1"/>
</dbReference>
<dbReference type="Gene3D" id="3.40.30.10">
    <property type="entry name" value="Glutaredoxin"/>
    <property type="match status" value="1"/>
</dbReference>
<dbReference type="InterPro" id="IPR036249">
    <property type="entry name" value="Thioredoxin-like_sf"/>
</dbReference>
<dbReference type="InterPro" id="IPR051766">
    <property type="entry name" value="TXND_domain-containing"/>
</dbReference>
<dbReference type="InterPro" id="IPR013766">
    <property type="entry name" value="Thioredoxin_domain"/>
</dbReference>
<dbReference type="InParanoid" id="A0A2V0NKB4"/>
<protein>
    <submittedName>
        <fullName evidence="2">Thioredoxin domain-containing protein</fullName>
    </submittedName>
</protein>
<dbReference type="PANTHER" id="PTHR46135:SF3">
    <property type="entry name" value="NME_NM23 FAMILY MEMBER 8"/>
    <property type="match status" value="1"/>
</dbReference>
<dbReference type="AlphaFoldDB" id="A0A2V0NKB4"/>
<proteinExistence type="predicted"/>
<sequence>MAFVQTNITTKEAWQSEVLGATGSVQVAELYQEWAGPCKCVKETLKRLFFENGENGGGLPLKFLTVNVDRVPALAQYRGKCQPVFLFYADGRLVEAVEGVNGPRLTQLVVGLTKKK</sequence>
<comment type="caution">
    <text evidence="2">The sequence shown here is derived from an EMBL/GenBank/DDBJ whole genome shotgun (WGS) entry which is preliminary data.</text>
</comment>
<dbReference type="STRING" id="307507.A0A2V0NKB4"/>
<feature type="domain" description="Thioredoxin" evidence="1">
    <location>
        <begin position="7"/>
        <end position="102"/>
    </location>
</feature>